<dbReference type="EMBL" id="JADIMQ010000108">
    <property type="protein sequence ID" value="MBO8449113.1"/>
    <property type="molecule type" value="Genomic_DNA"/>
</dbReference>
<evidence type="ECO:0000256" key="1">
    <source>
        <dbReference type="ARBA" id="ARBA00093770"/>
    </source>
</evidence>
<sequence>MIQIGDCIVSSEILTVHFACDYAVCKGACCVAGDSGAPLGDSEPAAFRKNYGNYSPLMSPEGRRTVEESGFSVVDSDGDLVTPLVPGSEECVYSNFDGDGNCYCTVERCWIRGKGDFRKPVSCWLYPIRVSVLGSGLTALNLHRWEICRCAFEKGEKEGIHVYEFLREPLIFRFGEGFYKELEETAAALAAW</sequence>
<dbReference type="InterPro" id="IPR021458">
    <property type="entry name" value="Rv0495c"/>
</dbReference>
<dbReference type="AlphaFoldDB" id="A0A9D9EKG2"/>
<evidence type="ECO:0000313" key="2">
    <source>
        <dbReference type="EMBL" id="MBO8449113.1"/>
    </source>
</evidence>
<evidence type="ECO:0000313" key="3">
    <source>
        <dbReference type="Proteomes" id="UP000810252"/>
    </source>
</evidence>
<accession>A0A9D9EKG2</accession>
<name>A0A9D9EKG2_9BACT</name>
<reference evidence="2" key="2">
    <citation type="journal article" date="2021" name="PeerJ">
        <title>Extensive microbial diversity within the chicken gut microbiome revealed by metagenomics and culture.</title>
        <authorList>
            <person name="Gilroy R."/>
            <person name="Ravi A."/>
            <person name="Getino M."/>
            <person name="Pursley I."/>
            <person name="Horton D.L."/>
            <person name="Alikhan N.F."/>
            <person name="Baker D."/>
            <person name="Gharbi K."/>
            <person name="Hall N."/>
            <person name="Watson M."/>
            <person name="Adriaenssens E.M."/>
            <person name="Foster-Nyarko E."/>
            <person name="Jarju S."/>
            <person name="Secka A."/>
            <person name="Antonio M."/>
            <person name="Oren A."/>
            <person name="Chaudhuri R.R."/>
            <person name="La Ragione R."/>
            <person name="Hildebrand F."/>
            <person name="Pallen M.J."/>
        </authorList>
    </citation>
    <scope>NUCLEOTIDE SEQUENCE</scope>
    <source>
        <strain evidence="2">20514</strain>
    </source>
</reference>
<reference evidence="2" key="1">
    <citation type="submission" date="2020-10" db="EMBL/GenBank/DDBJ databases">
        <authorList>
            <person name="Gilroy R."/>
        </authorList>
    </citation>
    <scope>NUCLEOTIDE SEQUENCE</scope>
    <source>
        <strain evidence="2">20514</strain>
    </source>
</reference>
<protein>
    <submittedName>
        <fullName evidence="2">DUF3109 family protein</fullName>
    </submittedName>
</protein>
<dbReference type="Pfam" id="PF11307">
    <property type="entry name" value="DUF3109"/>
    <property type="match status" value="1"/>
</dbReference>
<organism evidence="2 3">
    <name type="scientific">Candidatus Cryptobacteroides merdigallinarum</name>
    <dbReference type="NCBI Taxonomy" id="2840770"/>
    <lineage>
        <taxon>Bacteria</taxon>
        <taxon>Pseudomonadati</taxon>
        <taxon>Bacteroidota</taxon>
        <taxon>Bacteroidia</taxon>
        <taxon>Bacteroidales</taxon>
        <taxon>Candidatus Cryptobacteroides</taxon>
    </lineage>
</organism>
<gene>
    <name evidence="2" type="ORF">IAC29_07580</name>
</gene>
<proteinExistence type="inferred from homology"/>
<comment type="similarity">
    <text evidence="1">Belongs to the Rv0495c family.</text>
</comment>
<dbReference type="Proteomes" id="UP000810252">
    <property type="component" value="Unassembled WGS sequence"/>
</dbReference>
<comment type="caution">
    <text evidence="2">The sequence shown here is derived from an EMBL/GenBank/DDBJ whole genome shotgun (WGS) entry which is preliminary data.</text>
</comment>